<dbReference type="InterPro" id="IPR011989">
    <property type="entry name" value="ARM-like"/>
</dbReference>
<evidence type="ECO:0000256" key="2">
    <source>
        <dbReference type="SAM" id="Phobius"/>
    </source>
</evidence>
<keyword evidence="2" id="KW-0472">Membrane</keyword>
<dbReference type="SUPFAM" id="SSF48371">
    <property type="entry name" value="ARM repeat"/>
    <property type="match status" value="1"/>
</dbReference>
<keyword evidence="2" id="KW-0812">Transmembrane</keyword>
<evidence type="ECO:0000256" key="1">
    <source>
        <dbReference type="SAM" id="Coils"/>
    </source>
</evidence>
<dbReference type="Gene3D" id="1.25.10.10">
    <property type="entry name" value="Leucine-rich Repeat Variant"/>
    <property type="match status" value="1"/>
</dbReference>
<dbReference type="Pfam" id="PF13646">
    <property type="entry name" value="HEAT_2"/>
    <property type="match status" value="1"/>
</dbReference>
<dbReference type="AlphaFoldDB" id="A0A1H8T4V6"/>
<dbReference type="Proteomes" id="UP000198814">
    <property type="component" value="Unassembled WGS sequence"/>
</dbReference>
<reference evidence="4" key="1">
    <citation type="submission" date="2016-10" db="EMBL/GenBank/DDBJ databases">
        <authorList>
            <person name="Varghese N."/>
            <person name="Submissions S."/>
        </authorList>
    </citation>
    <scope>NUCLEOTIDE SEQUENCE [LARGE SCALE GENOMIC DNA]</scope>
    <source>
        <strain evidence="4">Nm76</strain>
    </source>
</reference>
<feature type="transmembrane region" description="Helical" evidence="2">
    <location>
        <begin position="88"/>
        <end position="107"/>
    </location>
</feature>
<evidence type="ECO:0000313" key="3">
    <source>
        <dbReference type="EMBL" id="SEO85987.1"/>
    </source>
</evidence>
<accession>A0A1H8T4V6</accession>
<dbReference type="InterPro" id="IPR016024">
    <property type="entry name" value="ARM-type_fold"/>
</dbReference>
<evidence type="ECO:0000313" key="4">
    <source>
        <dbReference type="Proteomes" id="UP000198814"/>
    </source>
</evidence>
<sequence length="438" mass="49319">MLKHLVVMWIAIFFNMNLVFGEITNSPLSDPNKSESVTARNLHIDNITIQAAMDSKEFSLSDEDRKRLIYEISRDSKKEVIDWHKDQYLWLGIAFLLGGGAFIRYTVTSVVKNQVSRMDEVRDKAIESTRLATVEVDESRKVLDEFKDLKRTIKEEISSNSKLLKELQDKAKELDKTMYGVYDDLRDDFRGDKEYLITRLKAHDKWLKAIDISAAAANKVTDTLIDDLKGNDIDAKIEAVELLPYFAHDKEKIVGVLKEILENESQNQFGVIILSKLGEFDADDQVFDILTKYCNDLTKPNVAAVIGALGKLQENRKDDPEFIKKIVSKLINLLESLINKGQSKNENEDEIANIKNAIALALSYSGERGVEAVPLLIQLVEDSSENEYRMSAAIALGNIGEKAIHSIPALTLLSDDPRLEVTSAAQDAIDKIRKVKST</sequence>
<keyword evidence="4" id="KW-1185">Reference proteome</keyword>
<name>A0A1H8T4V6_9PROT</name>
<keyword evidence="1" id="KW-0175">Coiled coil</keyword>
<keyword evidence="2" id="KW-1133">Transmembrane helix</keyword>
<feature type="coiled-coil region" evidence="1">
    <location>
        <begin position="150"/>
        <end position="177"/>
    </location>
</feature>
<organism evidence="3 4">
    <name type="scientific">Nitrosomonas oligotropha</name>
    <dbReference type="NCBI Taxonomy" id="42354"/>
    <lineage>
        <taxon>Bacteria</taxon>
        <taxon>Pseudomonadati</taxon>
        <taxon>Pseudomonadota</taxon>
        <taxon>Betaproteobacteria</taxon>
        <taxon>Nitrosomonadales</taxon>
        <taxon>Nitrosomonadaceae</taxon>
        <taxon>Nitrosomonas</taxon>
    </lineage>
</organism>
<proteinExistence type="predicted"/>
<protein>
    <submittedName>
        <fullName evidence="3">HEAT repeat-containing protein</fullName>
    </submittedName>
</protein>
<gene>
    <name evidence="3" type="ORF">SAMN05216333_12215</name>
</gene>
<dbReference type="EMBL" id="FODO01000022">
    <property type="protein sequence ID" value="SEO85987.1"/>
    <property type="molecule type" value="Genomic_DNA"/>
</dbReference>